<feature type="coiled-coil region" evidence="1">
    <location>
        <begin position="25"/>
        <end position="52"/>
    </location>
</feature>
<evidence type="ECO:0000256" key="1">
    <source>
        <dbReference type="SAM" id="Coils"/>
    </source>
</evidence>
<accession>A0A484FVP6</accession>
<protein>
    <submittedName>
        <fullName evidence="3">Uncharacterized protein</fullName>
    </submittedName>
</protein>
<dbReference type="EMBL" id="AMCV02000013">
    <property type="protein sequence ID" value="TDZ21801.1"/>
    <property type="molecule type" value="Genomic_DNA"/>
</dbReference>
<feature type="region of interest" description="Disordered" evidence="2">
    <location>
        <begin position="233"/>
        <end position="267"/>
    </location>
</feature>
<evidence type="ECO:0000256" key="2">
    <source>
        <dbReference type="SAM" id="MobiDB-lite"/>
    </source>
</evidence>
<evidence type="ECO:0000313" key="3">
    <source>
        <dbReference type="EMBL" id="TDZ21801.1"/>
    </source>
</evidence>
<gene>
    <name evidence="3" type="ORF">Cob_v005431</name>
</gene>
<proteinExistence type="predicted"/>
<reference evidence="4" key="1">
    <citation type="journal article" date="2013" name="New Phytol.">
        <title>Comparative genomic and transcriptomic analyses reveal the hemibiotrophic stage shift of Colletotrichum fungi.</title>
        <authorList>
            <person name="Gan P."/>
            <person name="Ikeda K."/>
            <person name="Irieda H."/>
            <person name="Narusaka M."/>
            <person name="O'Connell R.J."/>
            <person name="Narusaka Y."/>
            <person name="Takano Y."/>
            <person name="Kubo Y."/>
            <person name="Shirasu K."/>
        </authorList>
    </citation>
    <scope>NUCLEOTIDE SEQUENCE [LARGE SCALE GENOMIC DNA]</scope>
    <source>
        <strain evidence="4">104-T / ATCC 96160 / CBS 514.97 / LARS 414 / MAFF 240422</strain>
    </source>
</reference>
<dbReference type="AlphaFoldDB" id="A0A484FVP6"/>
<organism evidence="3 4">
    <name type="scientific">Colletotrichum orbiculare (strain 104-T / ATCC 96160 / CBS 514.97 / LARS 414 / MAFF 240422)</name>
    <name type="common">Cucumber anthracnose fungus</name>
    <name type="synonym">Colletotrichum lagenarium</name>
    <dbReference type="NCBI Taxonomy" id="1213857"/>
    <lineage>
        <taxon>Eukaryota</taxon>
        <taxon>Fungi</taxon>
        <taxon>Dikarya</taxon>
        <taxon>Ascomycota</taxon>
        <taxon>Pezizomycotina</taxon>
        <taxon>Sordariomycetes</taxon>
        <taxon>Hypocreomycetidae</taxon>
        <taxon>Glomerellales</taxon>
        <taxon>Glomerellaceae</taxon>
        <taxon>Colletotrichum</taxon>
        <taxon>Colletotrichum orbiculare species complex</taxon>
    </lineage>
</organism>
<feature type="compositionally biased region" description="Basic and acidic residues" evidence="2">
    <location>
        <begin position="246"/>
        <end position="259"/>
    </location>
</feature>
<dbReference type="Proteomes" id="UP000014480">
    <property type="component" value="Unassembled WGS sequence"/>
</dbReference>
<dbReference type="STRING" id="1213857.A0A484FVP6"/>
<keyword evidence="4" id="KW-1185">Reference proteome</keyword>
<dbReference type="OrthoDB" id="5430717at2759"/>
<sequence length="297" mass="33339">MMTKPALQPVPVEHNSSILHLLEGYWTMQEQLKSAEQALAKERETKERILDDFTKMAAEWEGKEAGFRAEIKRMELVLAKVTPEGVGAVVLARSGSVLDRSRRSSKMFKSMFRVSGSPEKGQNSKITKTFDESLVSTHSGSLLGTHKTILTMRPVLDRNADVELSEQFRVAREKQNWPTGPIKPGRLSVDAERKAKIEEKNLPTEHQYTKLYSAALESSVDRSQMERLLERCPSNSEAGKLASSRPAHEPSKPCRRQREFSFNPGEDGILLLPMTGVARFGDRRSTKETGRVDQTVS</sequence>
<reference evidence="4" key="2">
    <citation type="journal article" date="2019" name="Mol. Plant Microbe Interact.">
        <title>Genome sequence resources for four phytopathogenic fungi from the Colletotrichum orbiculare species complex.</title>
        <authorList>
            <person name="Gan P."/>
            <person name="Tsushima A."/>
            <person name="Narusaka M."/>
            <person name="Narusaka Y."/>
            <person name="Takano Y."/>
            <person name="Kubo Y."/>
            <person name="Shirasu K."/>
        </authorList>
    </citation>
    <scope>GENOME REANNOTATION</scope>
    <source>
        <strain evidence="4">104-T / ATCC 96160 / CBS 514.97 / LARS 414 / MAFF 240422</strain>
    </source>
</reference>
<keyword evidence="1" id="KW-0175">Coiled coil</keyword>
<evidence type="ECO:0000313" key="4">
    <source>
        <dbReference type="Proteomes" id="UP000014480"/>
    </source>
</evidence>
<comment type="caution">
    <text evidence="3">The sequence shown here is derived from an EMBL/GenBank/DDBJ whole genome shotgun (WGS) entry which is preliminary data.</text>
</comment>
<name>A0A484FVP6_COLOR</name>